<reference evidence="3" key="2">
    <citation type="submission" date="2018-07" db="EMBL/GenBank/DDBJ databases">
        <authorList>
            <person name="Quirk P.G."/>
            <person name="Krulwich T.A."/>
        </authorList>
    </citation>
    <scope>NUCLEOTIDE SEQUENCE</scope>
</reference>
<dbReference type="VEuPathDB" id="VectorBase:CSON014006"/>
<dbReference type="EMBL" id="UFQS01000749">
    <property type="protein sequence ID" value="SSX06573.1"/>
    <property type="molecule type" value="Genomic_DNA"/>
</dbReference>
<feature type="region of interest" description="Disordered" evidence="1">
    <location>
        <begin position="1"/>
        <end position="20"/>
    </location>
</feature>
<gene>
    <name evidence="2" type="primary">CSON014006</name>
</gene>
<evidence type="ECO:0000256" key="1">
    <source>
        <dbReference type="SAM" id="MobiDB-lite"/>
    </source>
</evidence>
<reference evidence="2" key="1">
    <citation type="submission" date="2018-04" db="EMBL/GenBank/DDBJ databases">
        <authorList>
            <person name="Go L.Y."/>
            <person name="Mitchell J.A."/>
        </authorList>
    </citation>
    <scope>NUCLEOTIDE SEQUENCE</scope>
    <source>
        <tissue evidence="2">Whole organism</tissue>
    </source>
</reference>
<sequence>MPEISQDQFETLYPANVPATPQQLRMRANSASTRTNNNNSSDVTESAVFDRSNSVTSNTDEEIAIARSSARQLRLLSETSMADSEMMNSYVELHNDHFHGYKREMSHSSLLLG</sequence>
<protein>
    <submittedName>
        <fullName evidence="2">CSON014006 protein</fullName>
    </submittedName>
</protein>
<feature type="compositionally biased region" description="Low complexity" evidence="1">
    <location>
        <begin position="27"/>
        <end position="41"/>
    </location>
</feature>
<evidence type="ECO:0000313" key="3">
    <source>
        <dbReference type="EMBL" id="SSX26920.1"/>
    </source>
</evidence>
<evidence type="ECO:0000313" key="2">
    <source>
        <dbReference type="EMBL" id="SSX06573.1"/>
    </source>
</evidence>
<name>A0A336KU73_CULSO</name>
<proteinExistence type="predicted"/>
<feature type="region of interest" description="Disordered" evidence="1">
    <location>
        <begin position="27"/>
        <end position="57"/>
    </location>
</feature>
<accession>A0A336KU73</accession>
<dbReference type="EMBL" id="UFQT01000749">
    <property type="protein sequence ID" value="SSX26920.1"/>
    <property type="molecule type" value="Genomic_DNA"/>
</dbReference>
<organism evidence="2">
    <name type="scientific">Culicoides sonorensis</name>
    <name type="common">Biting midge</name>
    <dbReference type="NCBI Taxonomy" id="179676"/>
    <lineage>
        <taxon>Eukaryota</taxon>
        <taxon>Metazoa</taxon>
        <taxon>Ecdysozoa</taxon>
        <taxon>Arthropoda</taxon>
        <taxon>Hexapoda</taxon>
        <taxon>Insecta</taxon>
        <taxon>Pterygota</taxon>
        <taxon>Neoptera</taxon>
        <taxon>Endopterygota</taxon>
        <taxon>Diptera</taxon>
        <taxon>Nematocera</taxon>
        <taxon>Chironomoidea</taxon>
        <taxon>Ceratopogonidae</taxon>
        <taxon>Ceratopogoninae</taxon>
        <taxon>Culicoides</taxon>
        <taxon>Monoculicoides</taxon>
    </lineage>
</organism>
<dbReference type="AlphaFoldDB" id="A0A336KU73"/>